<evidence type="ECO:0000313" key="1">
    <source>
        <dbReference type="EMBL" id="WOJ88105.1"/>
    </source>
</evidence>
<protein>
    <recommendedName>
        <fullName evidence="3">EF2563 family selenium-dependent molybdenum hydroxylase system protein</fullName>
    </recommendedName>
</protein>
<gene>
    <name evidence="1" type="ORF">RZS28_09575</name>
</gene>
<dbReference type="EMBL" id="CP136862">
    <property type="protein sequence ID" value="WOJ88105.1"/>
    <property type="molecule type" value="Genomic_DNA"/>
</dbReference>
<sequence length="273" mass="29147">MSEETSVLVFGIDELASAVARKLHLAGHAVAIHQPSPPTTIRRRMAFADAWSDGTCTFEGVEARRADKTKDFLAGLRSGMYIPVLWHPFDDVTTRWPWDVLVDARPKTEKPRQRLRDLSDLTIGLGSGFVAGENCDIVVDAGGRDPGAVFRSGSAPDHGPGDSPFADGEMVHAPVHGLFHGSKLLGEPIEAGQILGFIGTTAVTASASGRVRGLARDGAAVAKGAAIAEIVISSPKAEFVGITQRDRMIARSVAFVIEMERAGYTPISFENLF</sequence>
<reference evidence="1 2" key="1">
    <citation type="submission" date="2023-10" db="EMBL/GenBank/DDBJ databases">
        <title>Novel methanotroph of the genus Methylocapsa from a subarctic wetland.</title>
        <authorList>
            <person name="Belova S.E."/>
            <person name="Oshkin I.Y."/>
            <person name="Miroshnikov K."/>
            <person name="Dedysh S.N."/>
        </authorList>
    </citation>
    <scope>NUCLEOTIDE SEQUENCE [LARGE SCALE GENOMIC DNA]</scope>
    <source>
        <strain evidence="1 2">RX1</strain>
    </source>
</reference>
<proteinExistence type="predicted"/>
<accession>A0ABZ0HMD9</accession>
<organism evidence="1 2">
    <name type="scientific">Methylocapsa polymorpha</name>
    <dbReference type="NCBI Taxonomy" id="3080828"/>
    <lineage>
        <taxon>Bacteria</taxon>
        <taxon>Pseudomonadati</taxon>
        <taxon>Pseudomonadota</taxon>
        <taxon>Alphaproteobacteria</taxon>
        <taxon>Hyphomicrobiales</taxon>
        <taxon>Beijerinckiaceae</taxon>
        <taxon>Methylocapsa</taxon>
    </lineage>
</organism>
<evidence type="ECO:0008006" key="3">
    <source>
        <dbReference type="Google" id="ProtNLM"/>
    </source>
</evidence>
<keyword evidence="2" id="KW-1185">Reference proteome</keyword>
<dbReference type="RefSeq" id="WP_407337543.1">
    <property type="nucleotide sequence ID" value="NZ_CP136862.1"/>
</dbReference>
<name>A0ABZ0HMD9_9HYPH</name>
<evidence type="ECO:0000313" key="2">
    <source>
        <dbReference type="Proteomes" id="UP001626536"/>
    </source>
</evidence>
<dbReference type="Proteomes" id="UP001626536">
    <property type="component" value="Chromosome"/>
</dbReference>